<dbReference type="EMBL" id="LAZR01001619">
    <property type="protein sequence ID" value="KKN41866.1"/>
    <property type="molecule type" value="Genomic_DNA"/>
</dbReference>
<gene>
    <name evidence="1" type="ORF">LCGC14_0718890</name>
</gene>
<dbReference type="AlphaFoldDB" id="A0A0F9SYE9"/>
<sequence length="164" mass="19479">MKTKKPNNKEGTSSILNHAKDLYKMAIEEFKEAKNGNWDKIMDSAEKAWGTTTNACEVLLRTGIQVLKKKLGESFYTRKRLWIYNNGEENEMFFDHDKLDFLVFNNEEVKVDYYLIYLQNMTSLHGDCFYNGYKGNKQKLEQLICMDTKKFLDFSEEFFNKHFM</sequence>
<evidence type="ECO:0000313" key="1">
    <source>
        <dbReference type="EMBL" id="KKN41866.1"/>
    </source>
</evidence>
<comment type="caution">
    <text evidence="1">The sequence shown here is derived from an EMBL/GenBank/DDBJ whole genome shotgun (WGS) entry which is preliminary data.</text>
</comment>
<reference evidence="1" key="1">
    <citation type="journal article" date="2015" name="Nature">
        <title>Complex archaea that bridge the gap between prokaryotes and eukaryotes.</title>
        <authorList>
            <person name="Spang A."/>
            <person name="Saw J.H."/>
            <person name="Jorgensen S.L."/>
            <person name="Zaremba-Niedzwiedzka K."/>
            <person name="Martijn J."/>
            <person name="Lind A.E."/>
            <person name="van Eijk R."/>
            <person name="Schleper C."/>
            <person name="Guy L."/>
            <person name="Ettema T.J."/>
        </authorList>
    </citation>
    <scope>NUCLEOTIDE SEQUENCE</scope>
</reference>
<proteinExistence type="predicted"/>
<accession>A0A0F9SYE9</accession>
<name>A0A0F9SYE9_9ZZZZ</name>
<protein>
    <recommendedName>
        <fullName evidence="2">HEPN domain-containing protein</fullName>
    </recommendedName>
</protein>
<evidence type="ECO:0008006" key="2">
    <source>
        <dbReference type="Google" id="ProtNLM"/>
    </source>
</evidence>
<organism evidence="1">
    <name type="scientific">marine sediment metagenome</name>
    <dbReference type="NCBI Taxonomy" id="412755"/>
    <lineage>
        <taxon>unclassified sequences</taxon>
        <taxon>metagenomes</taxon>
        <taxon>ecological metagenomes</taxon>
    </lineage>
</organism>